<accession>A0AAV4S201</accession>
<comment type="caution">
    <text evidence="1">The sequence shown here is derived from an EMBL/GenBank/DDBJ whole genome shotgun (WGS) entry which is preliminary data.</text>
</comment>
<reference evidence="1 2" key="1">
    <citation type="submission" date="2021-06" db="EMBL/GenBank/DDBJ databases">
        <title>Caerostris darwini draft genome.</title>
        <authorList>
            <person name="Kono N."/>
            <person name="Arakawa K."/>
        </authorList>
    </citation>
    <scope>NUCLEOTIDE SEQUENCE [LARGE SCALE GENOMIC DNA]</scope>
</reference>
<evidence type="ECO:0000313" key="1">
    <source>
        <dbReference type="EMBL" id="GIY26427.1"/>
    </source>
</evidence>
<keyword evidence="2" id="KW-1185">Reference proteome</keyword>
<dbReference type="EMBL" id="BPLQ01006940">
    <property type="protein sequence ID" value="GIY26427.1"/>
    <property type="molecule type" value="Genomic_DNA"/>
</dbReference>
<dbReference type="AlphaFoldDB" id="A0AAV4S201"/>
<sequence length="120" mass="13853">MRSAIRIIANDVAPVDASALQLFHLLGVWFRRFQVVWRRKASDRICVSRNREISHYTGEKERFRTYYCTENAPSSNVVVAPEETENISDYAGEKERFRTYYCTENAPSSNVAVAPEETEN</sequence>
<gene>
    <name evidence="1" type="ORF">CDAR_570151</name>
</gene>
<name>A0AAV4S201_9ARAC</name>
<dbReference type="Proteomes" id="UP001054837">
    <property type="component" value="Unassembled WGS sequence"/>
</dbReference>
<evidence type="ECO:0000313" key="2">
    <source>
        <dbReference type="Proteomes" id="UP001054837"/>
    </source>
</evidence>
<protein>
    <submittedName>
        <fullName evidence="1">Uncharacterized protein</fullName>
    </submittedName>
</protein>
<proteinExistence type="predicted"/>
<organism evidence="1 2">
    <name type="scientific">Caerostris darwini</name>
    <dbReference type="NCBI Taxonomy" id="1538125"/>
    <lineage>
        <taxon>Eukaryota</taxon>
        <taxon>Metazoa</taxon>
        <taxon>Ecdysozoa</taxon>
        <taxon>Arthropoda</taxon>
        <taxon>Chelicerata</taxon>
        <taxon>Arachnida</taxon>
        <taxon>Araneae</taxon>
        <taxon>Araneomorphae</taxon>
        <taxon>Entelegynae</taxon>
        <taxon>Araneoidea</taxon>
        <taxon>Araneidae</taxon>
        <taxon>Caerostris</taxon>
    </lineage>
</organism>